<name>A0A0F9J5U9_9ZZZZ</name>
<comment type="caution">
    <text evidence="1">The sequence shown here is derived from an EMBL/GenBank/DDBJ whole genome shotgun (WGS) entry which is preliminary data.</text>
</comment>
<proteinExistence type="predicted"/>
<organism evidence="1">
    <name type="scientific">marine sediment metagenome</name>
    <dbReference type="NCBI Taxonomy" id="412755"/>
    <lineage>
        <taxon>unclassified sequences</taxon>
        <taxon>metagenomes</taxon>
        <taxon>ecological metagenomes</taxon>
    </lineage>
</organism>
<reference evidence="1" key="1">
    <citation type="journal article" date="2015" name="Nature">
        <title>Complex archaea that bridge the gap between prokaryotes and eukaryotes.</title>
        <authorList>
            <person name="Spang A."/>
            <person name="Saw J.H."/>
            <person name="Jorgensen S.L."/>
            <person name="Zaremba-Niedzwiedzka K."/>
            <person name="Martijn J."/>
            <person name="Lind A.E."/>
            <person name="van Eijk R."/>
            <person name="Schleper C."/>
            <person name="Guy L."/>
            <person name="Ettema T.J."/>
        </authorList>
    </citation>
    <scope>NUCLEOTIDE SEQUENCE</scope>
</reference>
<protein>
    <submittedName>
        <fullName evidence="1">Uncharacterized protein</fullName>
    </submittedName>
</protein>
<dbReference type="EMBL" id="LAZR01018887">
    <property type="protein sequence ID" value="KKL94587.1"/>
    <property type="molecule type" value="Genomic_DNA"/>
</dbReference>
<gene>
    <name evidence="1" type="ORF">LCGC14_1863200</name>
</gene>
<accession>A0A0F9J5U9</accession>
<dbReference type="AlphaFoldDB" id="A0A0F9J5U9"/>
<sequence length="164" mass="19544">MAIIFLAFGRTPSVITKKVHVRNYFKTDDVQIVFYNDLNICRYIFLNLSTNKKYSSIHPWDFPKILINKIEKKYKIHPQYILSGLWDAGNHQRIAKNLFIRHSNGMVFKNNNNSFFIWVECAEEDNIEMFQNYLKDPNRNFIEEEYVLIAKPGIDKLAKYLLMK</sequence>
<evidence type="ECO:0000313" key="1">
    <source>
        <dbReference type="EMBL" id="KKL94587.1"/>
    </source>
</evidence>